<dbReference type="AlphaFoldDB" id="A0A8H8R6U0"/>
<evidence type="ECO:0000313" key="2">
    <source>
        <dbReference type="EMBL" id="TVY28656.1"/>
    </source>
</evidence>
<dbReference type="OrthoDB" id="3598281at2759"/>
<evidence type="ECO:0000259" key="1">
    <source>
        <dbReference type="Pfam" id="PF24564"/>
    </source>
</evidence>
<protein>
    <recommendedName>
        <fullName evidence="1">DUF7605 domain-containing protein</fullName>
    </recommendedName>
</protein>
<comment type="caution">
    <text evidence="2">The sequence shown here is derived from an EMBL/GenBank/DDBJ whole genome shotgun (WGS) entry which is preliminary data.</text>
</comment>
<organism evidence="2 3">
    <name type="scientific">Lachnellula hyalina</name>
    <dbReference type="NCBI Taxonomy" id="1316788"/>
    <lineage>
        <taxon>Eukaryota</taxon>
        <taxon>Fungi</taxon>
        <taxon>Dikarya</taxon>
        <taxon>Ascomycota</taxon>
        <taxon>Pezizomycotina</taxon>
        <taxon>Leotiomycetes</taxon>
        <taxon>Helotiales</taxon>
        <taxon>Lachnaceae</taxon>
        <taxon>Lachnellula</taxon>
    </lineage>
</organism>
<sequence>MLTIDFSTEGSGMDSSSKGCKWDMDSGITVYLSQLGFPIVYCKSNSLVATYSAFCRGYGDAFTDKVGSHNWNEEAIDQMARDLGIPWETLKSTFCRDLEGRGDQIQQLMDWVIEYLDTELPESSESASTLKRAMASRQRLLLADVEQTFEKFNTDLSMLRTLAFSGLRTSLIGKLMEASYLACINEGGRGSDARRKAIINRKLNDEATFESLQTRLRTSFKAIVDSFQDDIQTTVAGHLAVIKNTLDIVRNDNIALESEKEPEFRARVERMVGGG</sequence>
<dbReference type="GeneID" id="41982563"/>
<dbReference type="RefSeq" id="XP_031007444.1">
    <property type="nucleotide sequence ID" value="XM_031147342.1"/>
</dbReference>
<dbReference type="Proteomes" id="UP000431533">
    <property type="component" value="Unassembled WGS sequence"/>
</dbReference>
<accession>A0A8H8R6U0</accession>
<name>A0A8H8R6U0_9HELO</name>
<keyword evidence="3" id="KW-1185">Reference proteome</keyword>
<evidence type="ECO:0000313" key="3">
    <source>
        <dbReference type="Proteomes" id="UP000431533"/>
    </source>
</evidence>
<proteinExistence type="predicted"/>
<gene>
    <name evidence="2" type="ORF">LHYA1_G002365</name>
</gene>
<feature type="domain" description="DUF7605" evidence="1">
    <location>
        <begin position="49"/>
        <end position="209"/>
    </location>
</feature>
<dbReference type="InterPro" id="IPR056024">
    <property type="entry name" value="DUF7605"/>
</dbReference>
<dbReference type="EMBL" id="QGMH01000028">
    <property type="protein sequence ID" value="TVY28656.1"/>
    <property type="molecule type" value="Genomic_DNA"/>
</dbReference>
<reference evidence="2 3" key="1">
    <citation type="submission" date="2018-05" db="EMBL/GenBank/DDBJ databases">
        <title>Genome sequencing and assembly of the regulated plant pathogen Lachnellula willkommii and related sister species for the development of diagnostic species identification markers.</title>
        <authorList>
            <person name="Giroux E."/>
            <person name="Bilodeau G."/>
        </authorList>
    </citation>
    <scope>NUCLEOTIDE SEQUENCE [LARGE SCALE GENOMIC DNA]</scope>
    <source>
        <strain evidence="2 3">CBS 185.66</strain>
    </source>
</reference>
<dbReference type="Pfam" id="PF24564">
    <property type="entry name" value="DUF7605"/>
    <property type="match status" value="1"/>
</dbReference>